<reference evidence="2" key="1">
    <citation type="submission" date="2022-11" db="EMBL/GenBank/DDBJ databases">
        <title>Larsenimonas rhizosphaerae sp. nov., isolated from a tidal mudflat.</title>
        <authorList>
            <person name="Lee S.D."/>
            <person name="Kim I.S."/>
        </authorList>
    </citation>
    <scope>NUCLEOTIDE SEQUENCE</scope>
    <source>
        <strain evidence="2">GH2-1</strain>
    </source>
</reference>
<dbReference type="EMBL" id="JAPIVE010000003">
    <property type="protein sequence ID" value="MCX2524761.1"/>
    <property type="molecule type" value="Genomic_DNA"/>
</dbReference>
<organism evidence="2 3">
    <name type="scientific">Larsenimonas rhizosphaerae</name>
    <dbReference type="NCBI Taxonomy" id="2944682"/>
    <lineage>
        <taxon>Bacteria</taxon>
        <taxon>Pseudomonadati</taxon>
        <taxon>Pseudomonadota</taxon>
        <taxon>Gammaproteobacteria</taxon>
        <taxon>Oceanospirillales</taxon>
        <taxon>Halomonadaceae</taxon>
        <taxon>Larsenimonas</taxon>
    </lineage>
</organism>
<dbReference type="RefSeq" id="WP_250939308.1">
    <property type="nucleotide sequence ID" value="NZ_JAMLJK010000004.1"/>
</dbReference>
<dbReference type="AlphaFoldDB" id="A0AA41ZHG6"/>
<gene>
    <name evidence="2" type="ORF">OQ287_10975</name>
</gene>
<dbReference type="Proteomes" id="UP001165678">
    <property type="component" value="Unassembled WGS sequence"/>
</dbReference>
<feature type="signal peptide" evidence="1">
    <location>
        <begin position="1"/>
        <end position="21"/>
    </location>
</feature>
<protein>
    <submittedName>
        <fullName evidence="2">Uncharacterized protein</fullName>
    </submittedName>
</protein>
<comment type="caution">
    <text evidence="2">The sequence shown here is derived from an EMBL/GenBank/DDBJ whole genome shotgun (WGS) entry which is preliminary data.</text>
</comment>
<evidence type="ECO:0000313" key="2">
    <source>
        <dbReference type="EMBL" id="MCX2524761.1"/>
    </source>
</evidence>
<keyword evidence="1" id="KW-0732">Signal</keyword>
<sequence>MNVRHLVAALSLSILPMAAHASAITDHAGRIHSEPLSTRTAPAFESVGYAPIHDIRGTSISMARTQAYLSHGVLDTSLPAMTTDTPDVGHRADW</sequence>
<evidence type="ECO:0000256" key="1">
    <source>
        <dbReference type="SAM" id="SignalP"/>
    </source>
</evidence>
<evidence type="ECO:0000313" key="3">
    <source>
        <dbReference type="Proteomes" id="UP001165678"/>
    </source>
</evidence>
<proteinExistence type="predicted"/>
<feature type="chain" id="PRO_5041246504" evidence="1">
    <location>
        <begin position="22"/>
        <end position="94"/>
    </location>
</feature>
<accession>A0AA41ZHG6</accession>
<name>A0AA41ZHG6_9GAMM</name>
<keyword evidence="3" id="KW-1185">Reference proteome</keyword>